<dbReference type="EMBL" id="CADCXU010036154">
    <property type="protein sequence ID" value="CAB0020977.1"/>
    <property type="molecule type" value="Genomic_DNA"/>
</dbReference>
<evidence type="ECO:0000313" key="2">
    <source>
        <dbReference type="EMBL" id="CAB0020977.1"/>
    </source>
</evidence>
<protein>
    <submittedName>
        <fullName evidence="2">Uncharacterized protein</fullName>
    </submittedName>
</protein>
<dbReference type="Proteomes" id="UP000479000">
    <property type="component" value="Unassembled WGS sequence"/>
</dbReference>
<reference evidence="2 3" key="1">
    <citation type="submission" date="2020-02" db="EMBL/GenBank/DDBJ databases">
        <authorList>
            <person name="Ferguson B K."/>
        </authorList>
    </citation>
    <scope>NUCLEOTIDE SEQUENCE [LARGE SCALE GENOMIC DNA]</scope>
</reference>
<feature type="compositionally biased region" description="Low complexity" evidence="1">
    <location>
        <begin position="554"/>
        <end position="566"/>
    </location>
</feature>
<evidence type="ECO:0000313" key="3">
    <source>
        <dbReference type="Proteomes" id="UP000479000"/>
    </source>
</evidence>
<evidence type="ECO:0000256" key="1">
    <source>
        <dbReference type="SAM" id="MobiDB-lite"/>
    </source>
</evidence>
<feature type="region of interest" description="Disordered" evidence="1">
    <location>
        <begin position="1"/>
        <end position="20"/>
    </location>
</feature>
<keyword evidence="3" id="KW-1185">Reference proteome</keyword>
<organism evidence="2 3">
    <name type="scientific">Nesidiocoris tenuis</name>
    <dbReference type="NCBI Taxonomy" id="355587"/>
    <lineage>
        <taxon>Eukaryota</taxon>
        <taxon>Metazoa</taxon>
        <taxon>Ecdysozoa</taxon>
        <taxon>Arthropoda</taxon>
        <taxon>Hexapoda</taxon>
        <taxon>Insecta</taxon>
        <taxon>Pterygota</taxon>
        <taxon>Neoptera</taxon>
        <taxon>Paraneoptera</taxon>
        <taxon>Hemiptera</taxon>
        <taxon>Heteroptera</taxon>
        <taxon>Panheteroptera</taxon>
        <taxon>Cimicomorpha</taxon>
        <taxon>Miridae</taxon>
        <taxon>Dicyphina</taxon>
        <taxon>Nesidiocoris</taxon>
    </lineage>
</organism>
<gene>
    <name evidence="2" type="ORF">NTEN_LOCUS24502</name>
</gene>
<feature type="compositionally biased region" description="Polar residues" evidence="1">
    <location>
        <begin position="379"/>
        <end position="402"/>
    </location>
</feature>
<proteinExistence type="predicted"/>
<feature type="compositionally biased region" description="Polar residues" evidence="1">
    <location>
        <begin position="1"/>
        <end position="16"/>
    </location>
</feature>
<accession>A0A6H5HVS1</accession>
<dbReference type="AlphaFoldDB" id="A0A6H5HVS1"/>
<name>A0A6H5HVS1_9HEMI</name>
<feature type="region of interest" description="Disordered" evidence="1">
    <location>
        <begin position="369"/>
        <end position="418"/>
    </location>
</feature>
<sequence length="566" mass="63202">MSTSPSPWSTDASTTTKRNRTSEVVKSGWSLSRAGTVIDSFESLNRRGRIIKLLDNSSVSEVEETVIDDEAALSDETEGKGIGIVDGTTRDSAERMRVHTVELRPSALTDQFVVALRRKFPPMPHISNNTEPHVCYLSSSTKASLPRLGTFVARFFRKFVYRRTSNWEERAICSSETMIVCRFLVTNSVQDLYRTSSGRVLSYSDIKVMLLLAVSALTFLTVIGCQASLRDRRSGRGSPFEGCPDFDGRSPEECPGCFPGFQHLPPQPPEYALPPGYYDEGQSPYTNSPYWRSPLLFDRPANFGSPPDTCPSFLSSLQNRLHHAKRPTLKPAIPKLKALKDQTRKLLDDLLPKYPDSLHSPVYRGHHIEESDDGRELPNFSSQLANPPSDQDFEASTQFSTHSHPKMPYPTQAPFGTPKHAFRNLQQRQQYRPSQQVQPQHSQMGHFPTSASQFIADEEHRHLQRPMAFTTTPKPPFGNGFFDDFLPKYVETVPPPTCPASQVYKLQLGRPKIQGDSHLGQEDECPQGSCPAHNRYSAGSSMMAQNHQYGGSLGSSPVSSSSYAKR</sequence>
<feature type="compositionally biased region" description="Polar residues" evidence="1">
    <location>
        <begin position="537"/>
        <end position="549"/>
    </location>
</feature>
<feature type="region of interest" description="Disordered" evidence="1">
    <location>
        <begin position="514"/>
        <end position="566"/>
    </location>
</feature>